<name>A0ACA9PRU3_9GLOM</name>
<accession>A0ACA9PRU3</accession>
<gene>
    <name evidence="1" type="ORF">ACOLOM_LOCUS11005</name>
</gene>
<evidence type="ECO:0000313" key="2">
    <source>
        <dbReference type="Proteomes" id="UP000789525"/>
    </source>
</evidence>
<protein>
    <submittedName>
        <fullName evidence="1">17366_t:CDS:1</fullName>
    </submittedName>
</protein>
<proteinExistence type="predicted"/>
<keyword evidence="2" id="KW-1185">Reference proteome</keyword>
<comment type="caution">
    <text evidence="1">The sequence shown here is derived from an EMBL/GenBank/DDBJ whole genome shotgun (WGS) entry which is preliminary data.</text>
</comment>
<evidence type="ECO:0000313" key="1">
    <source>
        <dbReference type="EMBL" id="CAG8718102.1"/>
    </source>
</evidence>
<dbReference type="Proteomes" id="UP000789525">
    <property type="component" value="Unassembled WGS sequence"/>
</dbReference>
<feature type="non-terminal residue" evidence="1">
    <location>
        <position position="90"/>
    </location>
</feature>
<organism evidence="1 2">
    <name type="scientific">Acaulospora colombiana</name>
    <dbReference type="NCBI Taxonomy" id="27376"/>
    <lineage>
        <taxon>Eukaryota</taxon>
        <taxon>Fungi</taxon>
        <taxon>Fungi incertae sedis</taxon>
        <taxon>Mucoromycota</taxon>
        <taxon>Glomeromycotina</taxon>
        <taxon>Glomeromycetes</taxon>
        <taxon>Diversisporales</taxon>
        <taxon>Acaulosporaceae</taxon>
        <taxon>Acaulospora</taxon>
    </lineage>
</organism>
<dbReference type="EMBL" id="CAJVPT010037675">
    <property type="protein sequence ID" value="CAG8718102.1"/>
    <property type="molecule type" value="Genomic_DNA"/>
</dbReference>
<sequence length="90" mass="10715">MSNQHVIQRLQEARVLFRSHCAKPEPKNLYDKQSWNMAGVYAETIKPEDEEAFVFYALLTMGGLHHHHEEEEENYCEYFQVAWRTSLMPE</sequence>
<reference evidence="1" key="1">
    <citation type="submission" date="2021-06" db="EMBL/GenBank/DDBJ databases">
        <authorList>
            <person name="Kallberg Y."/>
            <person name="Tangrot J."/>
            <person name="Rosling A."/>
        </authorList>
    </citation>
    <scope>NUCLEOTIDE SEQUENCE</scope>
    <source>
        <strain evidence="1">CL356</strain>
    </source>
</reference>